<sequence length="162" mass="18134">MPSGKLRLYIALYPSGVVNNEERKYHWGLLVGPKNESSTNVPGMRYHVKNTPTQGWNTTNLLARILIAKVEDHNRVVAILRSLPVVQDDPAWRCRAWIASALAELARDGKAVGTSQLDWAIVEATARQYVARKAAAGRYERVEDVLKPKPTWDMLEGQETVA</sequence>
<evidence type="ECO:0000313" key="1">
    <source>
        <dbReference type="EMBL" id="TKA37956.1"/>
    </source>
</evidence>
<dbReference type="Pfam" id="PF21858">
    <property type="entry name" value="DUF6914"/>
    <property type="match status" value="1"/>
</dbReference>
<dbReference type="STRING" id="329885.A0A4U0USD3"/>
<dbReference type="Proteomes" id="UP000310066">
    <property type="component" value="Unassembled WGS sequence"/>
</dbReference>
<name>A0A4U0USD3_9PEZI</name>
<comment type="caution">
    <text evidence="1">The sequence shown here is derived from an EMBL/GenBank/DDBJ whole genome shotgun (WGS) entry which is preliminary data.</text>
</comment>
<dbReference type="AlphaFoldDB" id="A0A4U0USD3"/>
<gene>
    <name evidence="1" type="ORF">B0A54_10559</name>
</gene>
<reference evidence="1 2" key="1">
    <citation type="submission" date="2017-03" db="EMBL/GenBank/DDBJ databases">
        <title>Genomes of endolithic fungi from Antarctica.</title>
        <authorList>
            <person name="Coleine C."/>
            <person name="Masonjones S."/>
            <person name="Stajich J.E."/>
        </authorList>
    </citation>
    <scope>NUCLEOTIDE SEQUENCE [LARGE SCALE GENOMIC DNA]</scope>
    <source>
        <strain evidence="1 2">CCFEE 5311</strain>
    </source>
</reference>
<evidence type="ECO:0000313" key="2">
    <source>
        <dbReference type="Proteomes" id="UP000310066"/>
    </source>
</evidence>
<organism evidence="1 2">
    <name type="scientific">Friedmanniomyces endolithicus</name>
    <dbReference type="NCBI Taxonomy" id="329885"/>
    <lineage>
        <taxon>Eukaryota</taxon>
        <taxon>Fungi</taxon>
        <taxon>Dikarya</taxon>
        <taxon>Ascomycota</taxon>
        <taxon>Pezizomycotina</taxon>
        <taxon>Dothideomycetes</taxon>
        <taxon>Dothideomycetidae</taxon>
        <taxon>Mycosphaerellales</taxon>
        <taxon>Teratosphaeriaceae</taxon>
        <taxon>Friedmanniomyces</taxon>
    </lineage>
</organism>
<dbReference type="EMBL" id="NAJP01000048">
    <property type="protein sequence ID" value="TKA37956.1"/>
    <property type="molecule type" value="Genomic_DNA"/>
</dbReference>
<protein>
    <submittedName>
        <fullName evidence="1">Uncharacterized protein</fullName>
    </submittedName>
</protein>
<accession>A0A4U0USD3</accession>
<dbReference type="OrthoDB" id="2679825at2759"/>
<proteinExistence type="predicted"/>
<dbReference type="InterPro" id="IPR054208">
    <property type="entry name" value="DUF6914"/>
</dbReference>